<evidence type="ECO:0000256" key="1">
    <source>
        <dbReference type="SAM" id="MobiDB-lite"/>
    </source>
</evidence>
<accession>A0ABD2ZYQ2</accession>
<name>A0ABD2ZYQ2_9GENT</name>
<reference evidence="2 3" key="1">
    <citation type="submission" date="2024-11" db="EMBL/GenBank/DDBJ databases">
        <title>A near-complete genome assembly of Cinchona calisaya.</title>
        <authorList>
            <person name="Lian D.C."/>
            <person name="Zhao X.W."/>
            <person name="Wei L."/>
        </authorList>
    </citation>
    <scope>NUCLEOTIDE SEQUENCE [LARGE SCALE GENOMIC DNA]</scope>
    <source>
        <tissue evidence="2">Nenye</tissue>
    </source>
</reference>
<organism evidence="2 3">
    <name type="scientific">Cinchona calisaya</name>
    <dbReference type="NCBI Taxonomy" id="153742"/>
    <lineage>
        <taxon>Eukaryota</taxon>
        <taxon>Viridiplantae</taxon>
        <taxon>Streptophyta</taxon>
        <taxon>Embryophyta</taxon>
        <taxon>Tracheophyta</taxon>
        <taxon>Spermatophyta</taxon>
        <taxon>Magnoliopsida</taxon>
        <taxon>eudicotyledons</taxon>
        <taxon>Gunneridae</taxon>
        <taxon>Pentapetalae</taxon>
        <taxon>asterids</taxon>
        <taxon>lamiids</taxon>
        <taxon>Gentianales</taxon>
        <taxon>Rubiaceae</taxon>
        <taxon>Cinchonoideae</taxon>
        <taxon>Cinchoneae</taxon>
        <taxon>Cinchona</taxon>
    </lineage>
</organism>
<feature type="region of interest" description="Disordered" evidence="1">
    <location>
        <begin position="50"/>
        <end position="91"/>
    </location>
</feature>
<evidence type="ECO:0000313" key="3">
    <source>
        <dbReference type="Proteomes" id="UP001630127"/>
    </source>
</evidence>
<sequence>MLKVQGIKIWGLVNSGSGYDCLGCSRVLVICVGFMDVFVQCIIRSSGSFSFLHPNSNSSCVYKPSQEKRRREEKRGPAWGGGGGGGLFVGAKRRKKEIRNIHPLYVSHIGKD</sequence>
<dbReference type="AlphaFoldDB" id="A0ABD2ZYQ2"/>
<feature type="compositionally biased region" description="Basic and acidic residues" evidence="1">
    <location>
        <begin position="65"/>
        <end position="76"/>
    </location>
</feature>
<comment type="caution">
    <text evidence="2">The sequence shown here is derived from an EMBL/GenBank/DDBJ whole genome shotgun (WGS) entry which is preliminary data.</text>
</comment>
<dbReference type="Proteomes" id="UP001630127">
    <property type="component" value="Unassembled WGS sequence"/>
</dbReference>
<keyword evidence="3" id="KW-1185">Reference proteome</keyword>
<dbReference type="EMBL" id="JBJUIK010000007">
    <property type="protein sequence ID" value="KAL3522663.1"/>
    <property type="molecule type" value="Genomic_DNA"/>
</dbReference>
<feature type="compositionally biased region" description="Gly residues" evidence="1">
    <location>
        <begin position="78"/>
        <end position="88"/>
    </location>
</feature>
<proteinExistence type="predicted"/>
<gene>
    <name evidence="2" type="ORF">ACH5RR_015497</name>
</gene>
<protein>
    <submittedName>
        <fullName evidence="2">Uncharacterized protein</fullName>
    </submittedName>
</protein>
<feature type="compositionally biased region" description="Polar residues" evidence="1">
    <location>
        <begin position="50"/>
        <end position="60"/>
    </location>
</feature>
<evidence type="ECO:0000313" key="2">
    <source>
        <dbReference type="EMBL" id="KAL3522663.1"/>
    </source>
</evidence>